<dbReference type="STRING" id="102285.A0A0R3TLP9"/>
<dbReference type="EMBL" id="UZAE01012215">
    <property type="protein sequence ID" value="VDO04048.1"/>
    <property type="molecule type" value="Genomic_DNA"/>
</dbReference>
<evidence type="ECO:0000313" key="3">
    <source>
        <dbReference type="Proteomes" id="UP000278807"/>
    </source>
</evidence>
<feature type="compositionally biased region" description="Basic and acidic residues" evidence="1">
    <location>
        <begin position="804"/>
        <end position="813"/>
    </location>
</feature>
<dbReference type="OrthoDB" id="2382881at2759"/>
<keyword evidence="3" id="KW-1185">Reference proteome</keyword>
<reference evidence="2 3" key="2">
    <citation type="submission" date="2018-11" db="EMBL/GenBank/DDBJ databases">
        <authorList>
            <consortium name="Pathogen Informatics"/>
        </authorList>
    </citation>
    <scope>NUCLEOTIDE SEQUENCE [LARGE SCALE GENOMIC DNA]</scope>
</reference>
<organism evidence="4">
    <name type="scientific">Rodentolepis nana</name>
    <name type="common">Dwarf tapeworm</name>
    <name type="synonym">Hymenolepis nana</name>
    <dbReference type="NCBI Taxonomy" id="102285"/>
    <lineage>
        <taxon>Eukaryota</taxon>
        <taxon>Metazoa</taxon>
        <taxon>Spiralia</taxon>
        <taxon>Lophotrochozoa</taxon>
        <taxon>Platyhelminthes</taxon>
        <taxon>Cestoda</taxon>
        <taxon>Eucestoda</taxon>
        <taxon>Cyclophyllidea</taxon>
        <taxon>Hymenolepididae</taxon>
        <taxon>Rodentolepis</taxon>
    </lineage>
</organism>
<protein>
    <submittedName>
        <fullName evidence="4">Pecanex-like protein</fullName>
    </submittedName>
</protein>
<feature type="region of interest" description="Disordered" evidence="1">
    <location>
        <begin position="190"/>
        <end position="212"/>
    </location>
</feature>
<feature type="region of interest" description="Disordered" evidence="1">
    <location>
        <begin position="789"/>
        <end position="824"/>
    </location>
</feature>
<dbReference type="AlphaFoldDB" id="A0A0R3TLP9"/>
<evidence type="ECO:0000313" key="4">
    <source>
        <dbReference type="WBParaSite" id="HNAJ_0000818601-mRNA-1"/>
    </source>
</evidence>
<feature type="compositionally biased region" description="Acidic residues" evidence="1">
    <location>
        <begin position="887"/>
        <end position="911"/>
    </location>
</feature>
<sequence length="911" mass="102431">IGYLTWDTHNHHGNHHNKFNFFRDTYGHGRRTVADWGRLGFCLMDHKDSDLQIYSQYSTSLAGALYHVKCPQPVMPVHYFHRQGQIDYPRSFSRLFKDLGISSLIKDPVLSEPACSAYICSKFISILKKNLTNLPFHPEEKVKSRLMESETTKKFLKSVEDSAEEALEEKCSEESVSRFLGIMADAGNLGNQSSKRTVGRKSLRSSTQPKPKLPFTETMSAIFDIPQYGEKSILRLMDNLFGCSAEPSEPSRLSSALDPFIMSLSARPVNPVYLGSGCLQLIGDANPVLIWSPTVSRSNLVSSVPRIFIAPFSDDASFPLSSEAYAEFELPDSFRGSAACEIAAVQLSDTSFYSVVRTTDGGVINSRVDFNSPCESEASFSISKIRHINSPPGNSFGYRPTSVAIGPWRIHRNYSSVRSLEYALAGRIYDPSYHSTSHLAVIDQFDAINNKVFWSTRVPLDCEGECITHHMTNSAAASSSNFAFNNLGEYESEKNSYPSLCLSDSLLAYCNQMEQPGNDEKSRLIPREVLLRTELDLQLSHVSSWVRVSFADAPGMFSLTTPKRLLHFDSRVPDRPVQELFNLTKKTVDLLGGRLFNPHETFFHAQPQWYNDTYALLPTDYSVLVVDKRMPNHTVLKWSHALRGPPTYANFTALVMASQFPGEISITGINFNLDQDLPPQGVGPSMTHGHLTNLLDCPLNRIPGGSVDSHICDERLNGGIIGCTTRVLADKAITGIILTTQGDLFTEDWYFNKIDARNSHRERSNRIRSWCMDFQSCEKQPQTQIVDCPKEKHQPSNKTKKVPKSVDEDRNPGNEEDVTQEFDNGTSELMAKLLESAREKFTFCASTEGRENEDRTFETYLMDNFEGGVAELYPRDYLPYFGYHDDYCEDREGNDDDDNADGDYDDDDSDE</sequence>
<evidence type="ECO:0000256" key="1">
    <source>
        <dbReference type="SAM" id="MobiDB-lite"/>
    </source>
</evidence>
<feature type="region of interest" description="Disordered" evidence="1">
    <location>
        <begin position="884"/>
        <end position="911"/>
    </location>
</feature>
<accession>A0A0R3TLP9</accession>
<reference evidence="4" key="1">
    <citation type="submission" date="2017-02" db="UniProtKB">
        <authorList>
            <consortium name="WormBaseParasite"/>
        </authorList>
    </citation>
    <scope>IDENTIFICATION</scope>
</reference>
<name>A0A0R3TLP9_RODNA</name>
<dbReference type="Proteomes" id="UP000278807">
    <property type="component" value="Unassembled WGS sequence"/>
</dbReference>
<evidence type="ECO:0000313" key="2">
    <source>
        <dbReference type="EMBL" id="VDO04048.1"/>
    </source>
</evidence>
<proteinExistence type="predicted"/>
<dbReference type="WBParaSite" id="HNAJ_0000818601-mRNA-1">
    <property type="protein sequence ID" value="HNAJ_0000818601-mRNA-1"/>
    <property type="gene ID" value="HNAJ_0000818601"/>
</dbReference>
<gene>
    <name evidence="2" type="ORF">HNAJ_LOCUS8182</name>
</gene>